<proteinExistence type="predicted"/>
<comment type="caution">
    <text evidence="1">The sequence shown here is derived from an EMBL/GenBank/DDBJ whole genome shotgun (WGS) entry which is preliminary data.</text>
</comment>
<dbReference type="InterPro" id="IPR011049">
    <property type="entry name" value="Serralysin-like_metalloprot_C"/>
</dbReference>
<evidence type="ECO:0000313" key="1">
    <source>
        <dbReference type="EMBL" id="MCF2869449.1"/>
    </source>
</evidence>
<dbReference type="RefSeq" id="WP_235223582.1">
    <property type="nucleotide sequence ID" value="NZ_JAKGAQ010000001.1"/>
</dbReference>
<name>A0ABS9CQE1_9RHOB</name>
<sequence length="192" mass="20287">MLAILALIGIGLAGAMAIDIAEEAEPDRDDNDVDDIETTGADLLDNLGQISPEPETVLIDGIEFSSDFLENGALFVGDDEDSVLDGQSGEAMNSQDHLFGGNGNDHLIGGHNDILVGGDGVDLFEIGLDSEVHVLDLEDDELLVIQYIGQPPTITGDASDDGITILANGYPVAQLDEVYHINFDQVALRKVG</sequence>
<reference evidence="1 2" key="1">
    <citation type="submission" date="2022-01" db="EMBL/GenBank/DDBJ databases">
        <title>Octadecabacter sp. nov., isolated from a marine alga.</title>
        <authorList>
            <person name="Jin M.S."/>
            <person name="Kim H.M."/>
            <person name="Han D.M."/>
            <person name="Jung J.J."/>
            <person name="Jeon C.O."/>
        </authorList>
    </citation>
    <scope>NUCLEOTIDE SEQUENCE [LARGE SCALE GENOMIC DNA]</scope>
    <source>
        <strain evidence="1 2">G9-8</strain>
    </source>
</reference>
<accession>A0ABS9CQE1</accession>
<evidence type="ECO:0000313" key="2">
    <source>
        <dbReference type="Proteomes" id="UP001200557"/>
    </source>
</evidence>
<dbReference type="SUPFAM" id="SSF51120">
    <property type="entry name" value="beta-Roll"/>
    <property type="match status" value="1"/>
</dbReference>
<keyword evidence="2" id="KW-1185">Reference proteome</keyword>
<protein>
    <submittedName>
        <fullName evidence="1">Uncharacterized protein</fullName>
    </submittedName>
</protein>
<dbReference type="Gene3D" id="2.150.10.10">
    <property type="entry name" value="Serralysin-like metalloprotease, C-terminal"/>
    <property type="match status" value="1"/>
</dbReference>
<gene>
    <name evidence="1" type="ORF">L0664_00065</name>
</gene>
<dbReference type="EMBL" id="JAKGAQ010000001">
    <property type="protein sequence ID" value="MCF2869449.1"/>
    <property type="molecule type" value="Genomic_DNA"/>
</dbReference>
<dbReference type="Proteomes" id="UP001200557">
    <property type="component" value="Unassembled WGS sequence"/>
</dbReference>
<organism evidence="1 2">
    <name type="scientific">Octadecabacter dasysiphoniae</name>
    <dbReference type="NCBI Taxonomy" id="2909341"/>
    <lineage>
        <taxon>Bacteria</taxon>
        <taxon>Pseudomonadati</taxon>
        <taxon>Pseudomonadota</taxon>
        <taxon>Alphaproteobacteria</taxon>
        <taxon>Rhodobacterales</taxon>
        <taxon>Roseobacteraceae</taxon>
        <taxon>Octadecabacter</taxon>
    </lineage>
</organism>